<dbReference type="Proteomes" id="UP000198827">
    <property type="component" value="Chromosome I"/>
</dbReference>
<organism evidence="2 3">
    <name type="scientific">Pseudomonas arsenicoxydans</name>
    <dbReference type="NCBI Taxonomy" id="702115"/>
    <lineage>
        <taxon>Bacteria</taxon>
        <taxon>Pseudomonadati</taxon>
        <taxon>Pseudomonadota</taxon>
        <taxon>Gammaproteobacteria</taxon>
        <taxon>Pseudomonadales</taxon>
        <taxon>Pseudomonadaceae</taxon>
        <taxon>Pseudomonas</taxon>
    </lineage>
</organism>
<dbReference type="AlphaFoldDB" id="A0A1H0EUP5"/>
<feature type="signal peptide" evidence="1">
    <location>
        <begin position="1"/>
        <end position="20"/>
    </location>
</feature>
<sequence>MRFVLTCTLLLSFLSSTVFAATTTSLPAISPDDYFELARQKSEQLKQISVELVKLEASGKLDPKNLPEAMKDTQAAILAFKHDLKMASEGGHTVATYLLANIDSKFGPSDEERKQFCEPLQKAMDQGLLAAAVAYHHQCDQAYMRFDFRNPGHLKYLDDLQQMVQRVDGNRDYYPLPAKRSFCFQDLRAELTAERTLAAIQARNDAMLLTYDQYRAEAYYILAATRLNEKNQPDSQNLAYLNQALALGCKDPLTLKGYYEKEFGPQASK</sequence>
<keyword evidence="1" id="KW-0732">Signal</keyword>
<dbReference type="RefSeq" id="WP_157694999.1">
    <property type="nucleotide sequence ID" value="NZ_LT629705.1"/>
</dbReference>
<evidence type="ECO:0008006" key="4">
    <source>
        <dbReference type="Google" id="ProtNLM"/>
    </source>
</evidence>
<evidence type="ECO:0000256" key="1">
    <source>
        <dbReference type="SAM" id="SignalP"/>
    </source>
</evidence>
<dbReference type="EMBL" id="LT629705">
    <property type="protein sequence ID" value="SDN86114.1"/>
    <property type="molecule type" value="Genomic_DNA"/>
</dbReference>
<feature type="chain" id="PRO_5009248211" description="Sel1 repeat family protein" evidence="1">
    <location>
        <begin position="21"/>
        <end position="269"/>
    </location>
</feature>
<dbReference type="OrthoDB" id="6987011at2"/>
<gene>
    <name evidence="2" type="ORF">SAMN04489798_1365</name>
</gene>
<name>A0A1H0EUP5_9PSED</name>
<proteinExistence type="predicted"/>
<accession>A0A1H0EUP5</accession>
<reference evidence="2 3" key="1">
    <citation type="submission" date="2016-10" db="EMBL/GenBank/DDBJ databases">
        <authorList>
            <person name="de Groot N.N."/>
        </authorList>
    </citation>
    <scope>NUCLEOTIDE SEQUENCE [LARGE SCALE GENOMIC DNA]</scope>
    <source>
        <strain evidence="2 3">CECT 7543</strain>
    </source>
</reference>
<evidence type="ECO:0000313" key="2">
    <source>
        <dbReference type="EMBL" id="SDN86114.1"/>
    </source>
</evidence>
<evidence type="ECO:0000313" key="3">
    <source>
        <dbReference type="Proteomes" id="UP000198827"/>
    </source>
</evidence>
<protein>
    <recommendedName>
        <fullName evidence="4">Sel1 repeat family protein</fullName>
    </recommendedName>
</protein>